<keyword evidence="2" id="KW-1185">Reference proteome</keyword>
<organism evidence="1 2">
    <name type="scientific">Sphingobium phage Lacusarx</name>
    <dbReference type="NCBI Taxonomy" id="1980139"/>
    <lineage>
        <taxon>Viruses</taxon>
        <taxon>Duplodnaviria</taxon>
        <taxon>Heunggongvirae</taxon>
        <taxon>Uroviricota</taxon>
        <taxon>Caudoviricetes</taxon>
        <taxon>Lacusarxvirus</taxon>
        <taxon>Lacusarxvirus lacusarx</taxon>
    </lineage>
</organism>
<accession>A0A1W6DX35</accession>
<reference evidence="1 2" key="1">
    <citation type="submission" date="2017-02" db="EMBL/GenBank/DDBJ databases">
        <title>The first characterized phage against a member of the ecologically important #sphingomonads reveals high dissimilarity against all other known phages.</title>
        <authorList>
            <person name="Nielsen T.K."/>
            <person name="Carstens A.B."/>
            <person name="Kot W."/>
            <person name="Lametsch R."/>
            <person name="Neve H."/>
            <person name="Hansen L.H."/>
        </authorList>
    </citation>
    <scope>NUCLEOTIDE SEQUENCE [LARGE SCALE GENOMIC DNA]</scope>
</reference>
<dbReference type="EMBL" id="KY629563">
    <property type="protein sequence ID" value="ARK07478.1"/>
    <property type="molecule type" value="Genomic_DNA"/>
</dbReference>
<proteinExistence type="predicted"/>
<evidence type="ECO:0000313" key="2">
    <source>
        <dbReference type="Proteomes" id="UP000223906"/>
    </source>
</evidence>
<evidence type="ECO:0000313" key="1">
    <source>
        <dbReference type="EMBL" id="ARK07478.1"/>
    </source>
</evidence>
<sequence>MPRGLSPLQCNDIERSGTIPPECSFMNPTLHFCDKWRGALIDETDPEFDRCRCNGVKRASTDPI</sequence>
<protein>
    <submittedName>
        <fullName evidence="1">Uncharacterized protein</fullName>
    </submittedName>
</protein>
<gene>
    <name evidence="1" type="ORF">LAV_00078</name>
</gene>
<dbReference type="Proteomes" id="UP000223906">
    <property type="component" value="Segment"/>
</dbReference>
<name>A0A1W6DX35_9CAUD</name>